<reference evidence="4" key="1">
    <citation type="submission" date="2025-08" db="UniProtKB">
        <authorList>
            <consortium name="RefSeq"/>
        </authorList>
    </citation>
    <scope>IDENTIFICATION</scope>
    <source>
        <tissue evidence="4">Whole organism</tissue>
    </source>
</reference>
<feature type="region of interest" description="Disordered" evidence="1">
    <location>
        <begin position="734"/>
        <end position="753"/>
    </location>
</feature>
<feature type="compositionally biased region" description="Basic and acidic residues" evidence="1">
    <location>
        <begin position="523"/>
        <end position="544"/>
    </location>
</feature>
<feature type="compositionally biased region" description="Low complexity" evidence="1">
    <location>
        <begin position="461"/>
        <end position="477"/>
    </location>
</feature>
<gene>
    <name evidence="4" type="primary">LOC108668064</name>
</gene>
<feature type="transmembrane region" description="Helical" evidence="2">
    <location>
        <begin position="224"/>
        <end position="246"/>
    </location>
</feature>
<dbReference type="KEGG" id="hazt:108668064"/>
<sequence length="839" mass="94196">MNLSINEGEIRLSSKNVDYQKFSKPNILDGNASRMRNSKKITKENVSSNSKKATFNETKRNVKTTKKRNQNKTTPENVVSSFSITADKILPISVKLPRNKAENSSNETFCGNFDVLNEALNWNSDAGWSDSSSASSESTGDSSGSETSDFCPQDEYESKEIENHFFDEVCIGGNSEVCNRNVNRAATSAGNSGNRTTFSFNNVNLEAQVPAPRRRAARRGSGSWLLLGVVLLIGLLALLTLSQVVLVENKVLDQLGPDQLRPAMPPGVGRALQRLLRGSGAPGGWGATQGGWGATQGGELQFSRAVPLMRRKPPSVEVTVGRTVLKRLSLQIAEIILEESLSIYNNRNKILQQEEEMEKVIKRENCDESLVKNRMEENRCTESKVRSQRNVNILKENTKLSMFVRKEENSNKIIDEVNEKESDNINEEKKHIHNSIYTETINDRMHSVAISPRGNTHLRKNGSNENNDNGNSEVNNNNVSVKKSMLKNSLVGNRILTVGIDKTSDNLPKKSSLDRRKTLLEKGDGRKCESESECGHVSEGDKSTKLGKPINSVSDERETNKISSVKVEPNYSDLLDQNSFRIESVNNLLIPPQGDTAAAENEETGYMNNSFSEIYYSQFSDSDEEIPIYFEEDDQLLKILNASSIFGRFPPDIRALERHQFPNIIDPEQKTYEDLNSVYKKFLGPGENVALDPIREMENRFQVPDKLPVKMSKMEKENMRPHRRLAQKPHLKEIARNEKSRSSKKISLTKSKMRASDAKNDSWEAYNGLKKAQASKEKLYTNNLLRNYSHNQQKNHLKDSTTTLHFTKPAKENKETVTENGGSQQRLVTLCPLVPPSLH</sequence>
<evidence type="ECO:0000313" key="3">
    <source>
        <dbReference type="Proteomes" id="UP000694843"/>
    </source>
</evidence>
<feature type="compositionally biased region" description="Basic residues" evidence="1">
    <location>
        <begin position="61"/>
        <end position="70"/>
    </location>
</feature>
<dbReference type="RefSeq" id="XP_018010682.1">
    <property type="nucleotide sequence ID" value="XM_018155193.2"/>
</dbReference>
<keyword evidence="2" id="KW-0472">Membrane</keyword>
<evidence type="ECO:0000313" key="4">
    <source>
        <dbReference type="RefSeq" id="XP_018010682.1"/>
    </source>
</evidence>
<dbReference type="GeneID" id="108668064"/>
<evidence type="ECO:0000256" key="1">
    <source>
        <dbReference type="SAM" id="MobiDB-lite"/>
    </source>
</evidence>
<dbReference type="Proteomes" id="UP000694843">
    <property type="component" value="Unplaced"/>
</dbReference>
<keyword evidence="2" id="KW-0812">Transmembrane</keyword>
<feature type="region of interest" description="Disordered" evidence="1">
    <location>
        <begin position="126"/>
        <end position="152"/>
    </location>
</feature>
<keyword evidence="3" id="KW-1185">Reference proteome</keyword>
<feature type="compositionally biased region" description="Low complexity" evidence="1">
    <location>
        <begin position="126"/>
        <end position="149"/>
    </location>
</feature>
<name>A0A8B7NAR1_HYAAZ</name>
<feature type="region of interest" description="Disordered" evidence="1">
    <location>
        <begin position="42"/>
        <end position="77"/>
    </location>
</feature>
<accession>A0A8B7NAR1</accession>
<feature type="region of interest" description="Disordered" evidence="1">
    <location>
        <begin position="452"/>
        <end position="477"/>
    </location>
</feature>
<proteinExistence type="predicted"/>
<protein>
    <submittedName>
        <fullName evidence="4">Uncharacterized protein LOC108668064</fullName>
    </submittedName>
</protein>
<evidence type="ECO:0000256" key="2">
    <source>
        <dbReference type="SAM" id="Phobius"/>
    </source>
</evidence>
<keyword evidence="2" id="KW-1133">Transmembrane helix</keyword>
<dbReference type="AlphaFoldDB" id="A0A8B7NAR1"/>
<feature type="compositionally biased region" description="Polar residues" evidence="1">
    <location>
        <begin position="44"/>
        <end position="55"/>
    </location>
</feature>
<organism evidence="3 4">
    <name type="scientific">Hyalella azteca</name>
    <name type="common">Amphipod</name>
    <dbReference type="NCBI Taxonomy" id="294128"/>
    <lineage>
        <taxon>Eukaryota</taxon>
        <taxon>Metazoa</taxon>
        <taxon>Ecdysozoa</taxon>
        <taxon>Arthropoda</taxon>
        <taxon>Crustacea</taxon>
        <taxon>Multicrustacea</taxon>
        <taxon>Malacostraca</taxon>
        <taxon>Eumalacostraca</taxon>
        <taxon>Peracarida</taxon>
        <taxon>Amphipoda</taxon>
        <taxon>Senticaudata</taxon>
        <taxon>Talitrida</taxon>
        <taxon>Talitroidea</taxon>
        <taxon>Hyalellidae</taxon>
        <taxon>Hyalella</taxon>
    </lineage>
</organism>
<feature type="region of interest" description="Disordered" evidence="1">
    <location>
        <begin position="523"/>
        <end position="561"/>
    </location>
</feature>